<evidence type="ECO:0000313" key="3">
    <source>
        <dbReference type="Proteomes" id="UP000594638"/>
    </source>
</evidence>
<feature type="region of interest" description="Disordered" evidence="1">
    <location>
        <begin position="123"/>
        <end position="143"/>
    </location>
</feature>
<proteinExistence type="predicted"/>
<name>A0A8S0TES1_OLEEU</name>
<dbReference type="Proteomes" id="UP000594638">
    <property type="component" value="Unassembled WGS sequence"/>
</dbReference>
<gene>
    <name evidence="2" type="ORF">OLEA9_A047381</name>
</gene>
<evidence type="ECO:0000256" key="1">
    <source>
        <dbReference type="SAM" id="MobiDB-lite"/>
    </source>
</evidence>
<dbReference type="EMBL" id="CACTIH010005803">
    <property type="protein sequence ID" value="CAA3002057.1"/>
    <property type="molecule type" value="Genomic_DNA"/>
</dbReference>
<keyword evidence="3" id="KW-1185">Reference proteome</keyword>
<dbReference type="AlphaFoldDB" id="A0A8S0TES1"/>
<dbReference type="Gramene" id="OE9A047381T1">
    <property type="protein sequence ID" value="OE9A047381C1"/>
    <property type="gene ID" value="OE9A047381"/>
</dbReference>
<protein>
    <submittedName>
        <fullName evidence="2">Uncharacterized protein</fullName>
    </submittedName>
</protein>
<accession>A0A8S0TES1</accession>
<organism evidence="2 3">
    <name type="scientific">Olea europaea subsp. europaea</name>
    <dbReference type="NCBI Taxonomy" id="158383"/>
    <lineage>
        <taxon>Eukaryota</taxon>
        <taxon>Viridiplantae</taxon>
        <taxon>Streptophyta</taxon>
        <taxon>Embryophyta</taxon>
        <taxon>Tracheophyta</taxon>
        <taxon>Spermatophyta</taxon>
        <taxon>Magnoliopsida</taxon>
        <taxon>eudicotyledons</taxon>
        <taxon>Gunneridae</taxon>
        <taxon>Pentapetalae</taxon>
        <taxon>asterids</taxon>
        <taxon>lamiids</taxon>
        <taxon>Lamiales</taxon>
        <taxon>Oleaceae</taxon>
        <taxon>Oleeae</taxon>
        <taxon>Olea</taxon>
    </lineage>
</organism>
<comment type="caution">
    <text evidence="2">The sequence shown here is derived from an EMBL/GenBank/DDBJ whole genome shotgun (WGS) entry which is preliminary data.</text>
</comment>
<reference evidence="2 3" key="1">
    <citation type="submission" date="2019-12" db="EMBL/GenBank/DDBJ databases">
        <authorList>
            <person name="Alioto T."/>
            <person name="Alioto T."/>
            <person name="Gomez Garrido J."/>
        </authorList>
    </citation>
    <scope>NUCLEOTIDE SEQUENCE [LARGE SCALE GENOMIC DNA]</scope>
</reference>
<sequence length="143" mass="16289">MPESEKKREIKVGFCRHSKSVIIFISGKIGQESGFWVGWKWRWKGEWGCGVELEKEVGSSDAAIDDGHSAMQCLFNISRRIDIVDRYNGAHSIAVPTLKRQATRTTYGLDGRRRTTLDEVTEVAEMTDETSKVRPKSSRKPWD</sequence>
<evidence type="ECO:0000313" key="2">
    <source>
        <dbReference type="EMBL" id="CAA3002057.1"/>
    </source>
</evidence>
<feature type="compositionally biased region" description="Basic residues" evidence="1">
    <location>
        <begin position="133"/>
        <end position="143"/>
    </location>
</feature>